<dbReference type="AlphaFoldDB" id="A0A1Y2GFH3"/>
<gene>
    <name evidence="1" type="ORF">BCR41DRAFT_293443</name>
</gene>
<dbReference type="RefSeq" id="XP_021878823.1">
    <property type="nucleotide sequence ID" value="XM_022020385.1"/>
</dbReference>
<dbReference type="EMBL" id="MCFF01000034">
    <property type="protein sequence ID" value="ORZ09370.1"/>
    <property type="molecule type" value="Genomic_DNA"/>
</dbReference>
<dbReference type="GeneID" id="33562229"/>
<dbReference type="OrthoDB" id="2245303at2759"/>
<comment type="caution">
    <text evidence="1">The sequence shown here is derived from an EMBL/GenBank/DDBJ whole genome shotgun (WGS) entry which is preliminary data.</text>
</comment>
<name>A0A1Y2GFH3_9FUNG</name>
<dbReference type="STRING" id="64571.A0A1Y2GFH3"/>
<dbReference type="Proteomes" id="UP000193648">
    <property type="component" value="Unassembled WGS sequence"/>
</dbReference>
<protein>
    <submittedName>
        <fullName evidence="1">Uncharacterized protein</fullName>
    </submittedName>
</protein>
<dbReference type="InParanoid" id="A0A1Y2GFH3"/>
<keyword evidence="2" id="KW-1185">Reference proteome</keyword>
<feature type="non-terminal residue" evidence="1">
    <location>
        <position position="1"/>
    </location>
</feature>
<evidence type="ECO:0000313" key="1">
    <source>
        <dbReference type="EMBL" id="ORZ09370.1"/>
    </source>
</evidence>
<proteinExistence type="predicted"/>
<accession>A0A1Y2GFH3</accession>
<reference evidence="1 2" key="1">
    <citation type="submission" date="2016-07" db="EMBL/GenBank/DDBJ databases">
        <title>Pervasive Adenine N6-methylation of Active Genes in Fungi.</title>
        <authorList>
            <consortium name="DOE Joint Genome Institute"/>
            <person name="Mondo S.J."/>
            <person name="Dannebaum R.O."/>
            <person name="Kuo R.C."/>
            <person name="Labutti K."/>
            <person name="Haridas S."/>
            <person name="Kuo A."/>
            <person name="Salamov A."/>
            <person name="Ahrendt S.R."/>
            <person name="Lipzen A."/>
            <person name="Sullivan W."/>
            <person name="Andreopoulos W.B."/>
            <person name="Clum A."/>
            <person name="Lindquist E."/>
            <person name="Daum C."/>
            <person name="Ramamoorthy G.K."/>
            <person name="Gryganskyi A."/>
            <person name="Culley D."/>
            <person name="Magnuson J.K."/>
            <person name="James T.Y."/>
            <person name="O'Malley M.A."/>
            <person name="Stajich J.E."/>
            <person name="Spatafora J.W."/>
            <person name="Visel A."/>
            <person name="Grigoriev I.V."/>
        </authorList>
    </citation>
    <scope>NUCLEOTIDE SEQUENCE [LARGE SCALE GENOMIC DNA]</scope>
    <source>
        <strain evidence="1 2">NRRL 3116</strain>
    </source>
</reference>
<evidence type="ECO:0000313" key="2">
    <source>
        <dbReference type="Proteomes" id="UP000193648"/>
    </source>
</evidence>
<feature type="non-terminal residue" evidence="1">
    <location>
        <position position="59"/>
    </location>
</feature>
<sequence length="59" mass="6764">LTDSMCELLNRDWEFRPQFKFACAQLLAGSILLNCNNNEAVMLNTVESYGRTKDVDAHR</sequence>
<organism evidence="1 2">
    <name type="scientific">Lobosporangium transversale</name>
    <dbReference type="NCBI Taxonomy" id="64571"/>
    <lineage>
        <taxon>Eukaryota</taxon>
        <taxon>Fungi</taxon>
        <taxon>Fungi incertae sedis</taxon>
        <taxon>Mucoromycota</taxon>
        <taxon>Mortierellomycotina</taxon>
        <taxon>Mortierellomycetes</taxon>
        <taxon>Mortierellales</taxon>
        <taxon>Mortierellaceae</taxon>
        <taxon>Lobosporangium</taxon>
    </lineage>
</organism>